<dbReference type="AlphaFoldDB" id="A0A4Q0NYM2"/>
<reference evidence="1 2" key="1">
    <citation type="submission" date="2018-07" db="EMBL/GenBank/DDBJ databases">
        <title>Leeuwenhoekiella genomics.</title>
        <authorList>
            <person name="Tahon G."/>
            <person name="Willems A."/>
        </authorList>
    </citation>
    <scope>NUCLEOTIDE SEQUENCE [LARGE SCALE GENOMIC DNA]</scope>
    <source>
        <strain evidence="1 2">R-50232</strain>
    </source>
</reference>
<proteinExistence type="predicted"/>
<gene>
    <name evidence="1" type="ORF">DSM04_101180</name>
</gene>
<dbReference type="EMBL" id="QOVI01000001">
    <property type="protein sequence ID" value="RXG17994.1"/>
    <property type="molecule type" value="Genomic_DNA"/>
</dbReference>
<organism evidence="1 2">
    <name type="scientific">Leeuwenhoekiella aestuarii</name>
    <dbReference type="NCBI Taxonomy" id="2249426"/>
    <lineage>
        <taxon>Bacteria</taxon>
        <taxon>Pseudomonadati</taxon>
        <taxon>Bacteroidota</taxon>
        <taxon>Flavobacteriia</taxon>
        <taxon>Flavobacteriales</taxon>
        <taxon>Flavobacteriaceae</taxon>
        <taxon>Leeuwenhoekiella</taxon>
    </lineage>
</organism>
<keyword evidence="2" id="KW-1185">Reference proteome</keyword>
<comment type="caution">
    <text evidence="1">The sequence shown here is derived from an EMBL/GenBank/DDBJ whole genome shotgun (WGS) entry which is preliminary data.</text>
</comment>
<name>A0A4Q0NYM2_9FLAO</name>
<dbReference type="Proteomes" id="UP000289821">
    <property type="component" value="Unassembled WGS sequence"/>
</dbReference>
<evidence type="ECO:0000313" key="1">
    <source>
        <dbReference type="EMBL" id="RXG17994.1"/>
    </source>
</evidence>
<protein>
    <submittedName>
        <fullName evidence="1">Uncharacterized protein</fullName>
    </submittedName>
</protein>
<sequence length="200" mass="23530">MHPPFAEERIIGKRKVMKHLKTYTIQFVGLKQGEHDFQFKIDNTFFEHFEYDDFNSIDIDLKIKLIKKSTFLEFYFDAKGSVNVNCDITNEPYDQPIEATYKLVVKFGQDYNDEIDDILIIPHGEYEVNIAQYIYELIVLAMPAKRIHPGVEDGTLESDILDKLEELSIKDKEADSDEEPQEKEIDPRWEKLKDFLTDNK</sequence>
<evidence type="ECO:0000313" key="2">
    <source>
        <dbReference type="Proteomes" id="UP000289821"/>
    </source>
</evidence>
<dbReference type="InterPro" id="IPR003772">
    <property type="entry name" value="YceD"/>
</dbReference>
<dbReference type="Pfam" id="PF02620">
    <property type="entry name" value="YceD"/>
    <property type="match status" value="1"/>
</dbReference>
<accession>A0A4Q0NYM2</accession>